<dbReference type="GO" id="GO:0016747">
    <property type="term" value="F:acyltransferase activity, transferring groups other than amino-acyl groups"/>
    <property type="evidence" value="ECO:0007669"/>
    <property type="project" value="TreeGrafter"/>
</dbReference>
<dbReference type="CDD" id="cd11294">
    <property type="entry name" value="E_set_Esterase_like_N"/>
    <property type="match status" value="1"/>
</dbReference>
<sequence length="409" mass="44363" precursor="true">MFSRFRAVQLIAAILITTLPAFGQTPPAPGAPPAGRSGRGGRGAGGGTPVNALVSPEVRPDRTVTFRFRAPQATEVQVVGEIMQGKGPQIMTKDDAGIWTATVGPLPPEIWIYNFRVQGVDVTDPSNPAVKPTPPGQTMSSFVEVPGDTPAFYDTRPVPHGEVRMTLYESKVMGVTRWIWIYTPPNYDSSRAKYPVLYLLHGNGEAQNGWVMNGRANIILDNLIADGKAQPMIVVMPQGHALQGAGVGPLARIQGETGMFSPRFPKDLLEEIIPIVERKYRVVADADHRAIAGLSMGGGQALSIGLAHPELFHYVLGFSAALGGNFLPMDELLQPISANPAAANAKFRLIWISVGRQDFLFAADQQLAKTLTEKGVKNVYRETEGAHVWSVWRKNLNETAPMLFTTARH</sequence>
<dbReference type="ESTHER" id="solue-q026k6">
    <property type="family name" value="A85-Feruloyl-Esterase"/>
</dbReference>
<dbReference type="PANTHER" id="PTHR48098:SF1">
    <property type="entry name" value="DIACYLGLYCEROL ACYLTRANSFERASE_MYCOLYLTRANSFERASE AG85A"/>
    <property type="match status" value="1"/>
</dbReference>
<accession>Q026K6</accession>
<dbReference type="Gene3D" id="2.60.40.10">
    <property type="entry name" value="Immunoglobulins"/>
    <property type="match status" value="1"/>
</dbReference>
<dbReference type="FunCoup" id="Q026K6">
    <property type="interactions" value="66"/>
</dbReference>
<dbReference type="InParanoid" id="Q026K6"/>
<dbReference type="eggNOG" id="COG0296">
    <property type="taxonomic scope" value="Bacteria"/>
</dbReference>
<gene>
    <name evidence="3" type="ordered locus">Acid_2073</name>
</gene>
<feature type="compositionally biased region" description="Gly residues" evidence="1">
    <location>
        <begin position="37"/>
        <end position="48"/>
    </location>
</feature>
<dbReference type="Pfam" id="PF00756">
    <property type="entry name" value="Esterase"/>
    <property type="match status" value="1"/>
</dbReference>
<dbReference type="STRING" id="234267.Acid_2073"/>
<keyword evidence="2" id="KW-0732">Signal</keyword>
<evidence type="ECO:0000313" key="3">
    <source>
        <dbReference type="EMBL" id="ABJ83063.1"/>
    </source>
</evidence>
<dbReference type="AlphaFoldDB" id="Q026K6"/>
<dbReference type="EMBL" id="CP000473">
    <property type="protein sequence ID" value="ABJ83063.1"/>
    <property type="molecule type" value="Genomic_DNA"/>
</dbReference>
<dbReference type="InterPro" id="IPR014756">
    <property type="entry name" value="Ig_E-set"/>
</dbReference>
<dbReference type="InterPro" id="IPR000801">
    <property type="entry name" value="Esterase-like"/>
</dbReference>
<proteinExistence type="predicted"/>
<dbReference type="OrthoDB" id="9777383at2"/>
<dbReference type="HOGENOM" id="CLU_037618_2_1_0"/>
<feature type="signal peptide" evidence="2">
    <location>
        <begin position="1"/>
        <end position="23"/>
    </location>
</feature>
<evidence type="ECO:0000256" key="2">
    <source>
        <dbReference type="SAM" id="SignalP"/>
    </source>
</evidence>
<feature type="chain" id="PRO_5004163105" evidence="2">
    <location>
        <begin position="24"/>
        <end position="409"/>
    </location>
</feature>
<dbReference type="PANTHER" id="PTHR48098">
    <property type="entry name" value="ENTEROCHELIN ESTERASE-RELATED"/>
    <property type="match status" value="1"/>
</dbReference>
<feature type="region of interest" description="Disordered" evidence="1">
    <location>
        <begin position="22"/>
        <end position="54"/>
    </location>
</feature>
<name>Q026K6_SOLUE</name>
<reference evidence="3" key="1">
    <citation type="submission" date="2006-10" db="EMBL/GenBank/DDBJ databases">
        <title>Complete sequence of Solibacter usitatus Ellin6076.</title>
        <authorList>
            <consortium name="US DOE Joint Genome Institute"/>
            <person name="Copeland A."/>
            <person name="Lucas S."/>
            <person name="Lapidus A."/>
            <person name="Barry K."/>
            <person name="Detter J.C."/>
            <person name="Glavina del Rio T."/>
            <person name="Hammon N."/>
            <person name="Israni S."/>
            <person name="Dalin E."/>
            <person name="Tice H."/>
            <person name="Pitluck S."/>
            <person name="Thompson L.S."/>
            <person name="Brettin T."/>
            <person name="Bruce D."/>
            <person name="Han C."/>
            <person name="Tapia R."/>
            <person name="Gilna P."/>
            <person name="Schmutz J."/>
            <person name="Larimer F."/>
            <person name="Land M."/>
            <person name="Hauser L."/>
            <person name="Kyrpides N."/>
            <person name="Mikhailova N."/>
            <person name="Janssen P.H."/>
            <person name="Kuske C.R."/>
            <person name="Richardson P."/>
        </authorList>
    </citation>
    <scope>NUCLEOTIDE SEQUENCE</scope>
    <source>
        <strain evidence="3">Ellin6076</strain>
    </source>
</reference>
<protein>
    <submittedName>
        <fullName evidence="3">Putative esterase</fullName>
    </submittedName>
</protein>
<organism evidence="3">
    <name type="scientific">Solibacter usitatus (strain Ellin6076)</name>
    <dbReference type="NCBI Taxonomy" id="234267"/>
    <lineage>
        <taxon>Bacteria</taxon>
        <taxon>Pseudomonadati</taxon>
        <taxon>Acidobacteriota</taxon>
        <taxon>Terriglobia</taxon>
        <taxon>Bryobacterales</taxon>
        <taxon>Solibacteraceae</taxon>
        <taxon>Candidatus Solibacter</taxon>
    </lineage>
</organism>
<dbReference type="Gene3D" id="3.40.50.1820">
    <property type="entry name" value="alpha/beta hydrolase"/>
    <property type="match status" value="1"/>
</dbReference>
<dbReference type="SUPFAM" id="SSF53474">
    <property type="entry name" value="alpha/beta-Hydrolases"/>
    <property type="match status" value="1"/>
</dbReference>
<dbReference type="InterPro" id="IPR029058">
    <property type="entry name" value="AB_hydrolase_fold"/>
</dbReference>
<evidence type="ECO:0000256" key="1">
    <source>
        <dbReference type="SAM" id="MobiDB-lite"/>
    </source>
</evidence>
<dbReference type="InterPro" id="IPR013783">
    <property type="entry name" value="Ig-like_fold"/>
</dbReference>
<dbReference type="eggNOG" id="COG2382">
    <property type="taxonomic scope" value="Bacteria"/>
</dbReference>
<dbReference type="KEGG" id="sus:Acid_2073"/>
<dbReference type="SUPFAM" id="SSF81296">
    <property type="entry name" value="E set domains"/>
    <property type="match status" value="1"/>
</dbReference>
<dbReference type="InterPro" id="IPR050583">
    <property type="entry name" value="Mycobacterial_A85_antigen"/>
</dbReference>